<gene>
    <name evidence="7" type="ORF">ACFOLC_03475</name>
</gene>
<accession>A0ABV7RLQ4</accession>
<keyword evidence="4" id="KW-0804">Transcription</keyword>
<dbReference type="InterPro" id="IPR014284">
    <property type="entry name" value="RNA_pol_sigma-70_dom"/>
</dbReference>
<evidence type="ECO:0000256" key="1">
    <source>
        <dbReference type="ARBA" id="ARBA00010641"/>
    </source>
</evidence>
<dbReference type="Gene3D" id="1.10.1740.10">
    <property type="match status" value="1"/>
</dbReference>
<keyword evidence="3" id="KW-0731">Sigma factor</keyword>
<evidence type="ECO:0000313" key="7">
    <source>
        <dbReference type="EMBL" id="MFC3550068.1"/>
    </source>
</evidence>
<dbReference type="NCBIfam" id="TIGR02999">
    <property type="entry name" value="Sig-70_X6"/>
    <property type="match status" value="1"/>
</dbReference>
<reference evidence="8" key="1">
    <citation type="journal article" date="2019" name="Int. J. Syst. Evol. Microbiol.">
        <title>The Global Catalogue of Microorganisms (GCM) 10K type strain sequencing project: providing services to taxonomists for standard genome sequencing and annotation.</title>
        <authorList>
            <consortium name="The Broad Institute Genomics Platform"/>
            <consortium name="The Broad Institute Genome Sequencing Center for Infectious Disease"/>
            <person name="Wu L."/>
            <person name="Ma J."/>
        </authorList>
    </citation>
    <scope>NUCLEOTIDE SEQUENCE [LARGE SCALE GENOMIC DNA]</scope>
    <source>
        <strain evidence="8">KCTC 42875</strain>
    </source>
</reference>
<evidence type="ECO:0000256" key="3">
    <source>
        <dbReference type="ARBA" id="ARBA00023082"/>
    </source>
</evidence>
<name>A0ABV7RLQ4_9GAMM</name>
<dbReference type="InterPro" id="IPR011517">
    <property type="entry name" value="RNA_pol_sigma70_ECF-like"/>
</dbReference>
<dbReference type="InterPro" id="IPR036388">
    <property type="entry name" value="WH-like_DNA-bd_sf"/>
</dbReference>
<dbReference type="InterPro" id="IPR053812">
    <property type="entry name" value="HTH_Sigma70_ECF-like"/>
</dbReference>
<dbReference type="EMBL" id="JBHRXK010000001">
    <property type="protein sequence ID" value="MFC3550068.1"/>
    <property type="molecule type" value="Genomic_DNA"/>
</dbReference>
<keyword evidence="2" id="KW-0805">Transcription regulation</keyword>
<dbReference type="Proteomes" id="UP001595740">
    <property type="component" value="Unassembled WGS sequence"/>
</dbReference>
<dbReference type="Pfam" id="PF07638">
    <property type="entry name" value="Sigma70_ECF"/>
    <property type="match status" value="1"/>
</dbReference>
<feature type="domain" description="RNA polymerase sigma-70 ECF-like HTH" evidence="6">
    <location>
        <begin position="29"/>
        <end position="207"/>
    </location>
</feature>
<dbReference type="InterPro" id="IPR039425">
    <property type="entry name" value="RNA_pol_sigma-70-like"/>
</dbReference>
<dbReference type="PANTHER" id="PTHR43133">
    <property type="entry name" value="RNA POLYMERASE ECF-TYPE SIGMA FACTO"/>
    <property type="match status" value="1"/>
</dbReference>
<evidence type="ECO:0000313" key="8">
    <source>
        <dbReference type="Proteomes" id="UP001595740"/>
    </source>
</evidence>
<organism evidence="7 8">
    <name type="scientific">Lysobacter cavernae</name>
    <dbReference type="NCBI Taxonomy" id="1685901"/>
    <lineage>
        <taxon>Bacteria</taxon>
        <taxon>Pseudomonadati</taxon>
        <taxon>Pseudomonadota</taxon>
        <taxon>Gammaproteobacteria</taxon>
        <taxon>Lysobacterales</taxon>
        <taxon>Lysobacteraceae</taxon>
        <taxon>Lysobacter</taxon>
    </lineage>
</organism>
<comment type="caution">
    <text evidence="7">The sequence shown here is derived from an EMBL/GenBank/DDBJ whole genome shotgun (WGS) entry which is preliminary data.</text>
</comment>
<dbReference type="Gene3D" id="1.10.10.10">
    <property type="entry name" value="Winged helix-like DNA-binding domain superfamily/Winged helix DNA-binding domain"/>
    <property type="match status" value="1"/>
</dbReference>
<dbReference type="NCBIfam" id="TIGR02937">
    <property type="entry name" value="sigma70-ECF"/>
    <property type="match status" value="1"/>
</dbReference>
<evidence type="ECO:0000256" key="4">
    <source>
        <dbReference type="ARBA" id="ARBA00023163"/>
    </source>
</evidence>
<proteinExistence type="inferred from homology"/>
<keyword evidence="8" id="KW-1185">Reference proteome</keyword>
<dbReference type="InterPro" id="IPR013324">
    <property type="entry name" value="RNA_pol_sigma_r3/r4-like"/>
</dbReference>
<dbReference type="RefSeq" id="WP_386757536.1">
    <property type="nucleotide sequence ID" value="NZ_JBHRXK010000001.1"/>
</dbReference>
<dbReference type="SUPFAM" id="SSF88946">
    <property type="entry name" value="Sigma2 domain of RNA polymerase sigma factors"/>
    <property type="match status" value="1"/>
</dbReference>
<comment type="similarity">
    <text evidence="1">Belongs to the sigma-70 factor family. ECF subfamily.</text>
</comment>
<dbReference type="InterPro" id="IPR013325">
    <property type="entry name" value="RNA_pol_sigma_r2"/>
</dbReference>
<evidence type="ECO:0000256" key="2">
    <source>
        <dbReference type="ARBA" id="ARBA00023015"/>
    </source>
</evidence>
<feature type="region of interest" description="Disordered" evidence="5">
    <location>
        <begin position="1"/>
        <end position="21"/>
    </location>
</feature>
<evidence type="ECO:0000256" key="5">
    <source>
        <dbReference type="SAM" id="MobiDB-lite"/>
    </source>
</evidence>
<evidence type="ECO:0000259" key="6">
    <source>
        <dbReference type="Pfam" id="PF07638"/>
    </source>
</evidence>
<dbReference type="SUPFAM" id="SSF88659">
    <property type="entry name" value="Sigma3 and sigma4 domains of RNA polymerase sigma factors"/>
    <property type="match status" value="1"/>
</dbReference>
<dbReference type="PANTHER" id="PTHR43133:SF39">
    <property type="entry name" value="SIMILAR TO RNA POLYMERASE SIGMA-E FACTOR"/>
    <property type="match status" value="1"/>
</dbReference>
<sequence>MDEVSRRRSGGVALGSAETTQGGVTAGGDVTAWLPAALSGDADAMERVMRQMYAAFRQVARQQLGGEFQPRTLSATELVSEGFIRLFGSATLPHIQDRRHLLAMAARAMRQVLIDAARRRKAAKRPAVEDRIDLTEVVVALASGAEPEALGHALDRLQAIDPRQAHIVELRFFVGLGEEEIAELLGLSSRTVQREWRLARAWLRRELI</sequence>
<protein>
    <submittedName>
        <fullName evidence="7">ECF-type sigma factor</fullName>
    </submittedName>
</protein>